<dbReference type="Proteomes" id="UP001266305">
    <property type="component" value="Unassembled WGS sequence"/>
</dbReference>
<protein>
    <submittedName>
        <fullName evidence="1">Uncharacterized protein</fullName>
    </submittedName>
</protein>
<gene>
    <name evidence="1" type="ORF">P7K49_039411</name>
</gene>
<proteinExistence type="predicted"/>
<comment type="caution">
    <text evidence="1">The sequence shown here is derived from an EMBL/GenBank/DDBJ whole genome shotgun (WGS) entry which is preliminary data.</text>
</comment>
<name>A0ABQ9TBU3_SAGOE</name>
<evidence type="ECO:0000313" key="2">
    <source>
        <dbReference type="Proteomes" id="UP001266305"/>
    </source>
</evidence>
<keyword evidence="2" id="KW-1185">Reference proteome</keyword>
<evidence type="ECO:0000313" key="1">
    <source>
        <dbReference type="EMBL" id="KAK2082186.1"/>
    </source>
</evidence>
<dbReference type="EMBL" id="JASSZA010000043">
    <property type="protein sequence ID" value="KAK2082186.1"/>
    <property type="molecule type" value="Genomic_DNA"/>
</dbReference>
<reference evidence="1 2" key="1">
    <citation type="submission" date="2023-05" db="EMBL/GenBank/DDBJ databases">
        <title>B98-5 Cell Line De Novo Hybrid Assembly: An Optical Mapping Approach.</title>
        <authorList>
            <person name="Kananen K."/>
            <person name="Auerbach J.A."/>
            <person name="Kautto E."/>
            <person name="Blachly J.S."/>
        </authorList>
    </citation>
    <scope>NUCLEOTIDE SEQUENCE [LARGE SCALE GENOMIC DNA]</scope>
    <source>
        <strain evidence="1">B95-8</strain>
        <tissue evidence="1">Cell line</tissue>
    </source>
</reference>
<sequence>MERCSWYEQESLSSEQALPIALNGRTTAALIRLISAFRVIHVICKENMEAFTPKHFQVVHHTQPVGIRGTQVTVIEGTLGFSVQLNSRQQETHLIPNPPWVQAP</sequence>
<organism evidence="1 2">
    <name type="scientific">Saguinus oedipus</name>
    <name type="common">Cotton-top tamarin</name>
    <name type="synonym">Oedipomidas oedipus</name>
    <dbReference type="NCBI Taxonomy" id="9490"/>
    <lineage>
        <taxon>Eukaryota</taxon>
        <taxon>Metazoa</taxon>
        <taxon>Chordata</taxon>
        <taxon>Craniata</taxon>
        <taxon>Vertebrata</taxon>
        <taxon>Euteleostomi</taxon>
        <taxon>Mammalia</taxon>
        <taxon>Eutheria</taxon>
        <taxon>Euarchontoglires</taxon>
        <taxon>Primates</taxon>
        <taxon>Haplorrhini</taxon>
        <taxon>Platyrrhini</taxon>
        <taxon>Cebidae</taxon>
        <taxon>Callitrichinae</taxon>
        <taxon>Saguinus</taxon>
    </lineage>
</organism>
<accession>A0ABQ9TBU3</accession>
<feature type="non-terminal residue" evidence="1">
    <location>
        <position position="104"/>
    </location>
</feature>